<dbReference type="PANTHER" id="PTHR43884">
    <property type="entry name" value="ACYL-COA DEHYDROGENASE"/>
    <property type="match status" value="1"/>
</dbReference>
<dbReference type="GO" id="GO:0050660">
    <property type="term" value="F:flavin adenine dinucleotide binding"/>
    <property type="evidence" value="ECO:0007669"/>
    <property type="project" value="InterPro"/>
</dbReference>
<dbReference type="Gene3D" id="2.40.110.10">
    <property type="entry name" value="Butyryl-CoA Dehydrogenase, subunit A, domain 2"/>
    <property type="match status" value="1"/>
</dbReference>
<dbReference type="SUPFAM" id="SSF56645">
    <property type="entry name" value="Acyl-CoA dehydrogenase NM domain-like"/>
    <property type="match status" value="1"/>
</dbReference>
<evidence type="ECO:0000259" key="1">
    <source>
        <dbReference type="Pfam" id="PF02771"/>
    </source>
</evidence>
<gene>
    <name evidence="2" type="ORF">MIM_c16830</name>
</gene>
<dbReference type="OrthoDB" id="2564795at2"/>
<evidence type="ECO:0000313" key="3">
    <source>
        <dbReference type="Proteomes" id="UP000019095"/>
    </source>
</evidence>
<dbReference type="eggNOG" id="COG1960">
    <property type="taxonomic scope" value="Bacteria"/>
</dbReference>
<dbReference type="SUPFAM" id="SSF47203">
    <property type="entry name" value="Acyl-CoA dehydrogenase C-terminal domain-like"/>
    <property type="match status" value="1"/>
</dbReference>
<dbReference type="STRING" id="1247726.MIM_c16830"/>
<dbReference type="EMBL" id="CP003915">
    <property type="protein sequence ID" value="AHG63766.1"/>
    <property type="molecule type" value="Genomic_DNA"/>
</dbReference>
<dbReference type="InterPro" id="IPR036250">
    <property type="entry name" value="AcylCo_DH-like_C"/>
</dbReference>
<proteinExistence type="predicted"/>
<dbReference type="GO" id="GO:0003995">
    <property type="term" value="F:acyl-CoA dehydrogenase activity"/>
    <property type="evidence" value="ECO:0007669"/>
    <property type="project" value="TreeGrafter"/>
</dbReference>
<dbReference type="InterPro" id="IPR009100">
    <property type="entry name" value="AcylCoA_DH/oxidase_NM_dom_sf"/>
</dbReference>
<dbReference type="InterPro" id="IPR046373">
    <property type="entry name" value="Acyl-CoA_Oxase/DH_mid-dom_sf"/>
</dbReference>
<dbReference type="PATRIC" id="fig|1247726.3.peg.1853"/>
<protein>
    <submittedName>
        <fullName evidence="2">Putative acyl-CoA dehydrogenase</fullName>
    </submittedName>
</protein>
<evidence type="ECO:0000313" key="2">
    <source>
        <dbReference type="EMBL" id="AHG63766.1"/>
    </source>
</evidence>
<dbReference type="AlphaFoldDB" id="W0PAM7"/>
<dbReference type="InterPro" id="IPR037069">
    <property type="entry name" value="AcylCoA_DH/ox_N_sf"/>
</dbReference>
<keyword evidence="3" id="KW-1185">Reference proteome</keyword>
<dbReference type="PIRSF" id="PIRSF016578">
    <property type="entry name" value="HsaA"/>
    <property type="match status" value="1"/>
</dbReference>
<dbReference type="PANTHER" id="PTHR43884:SF12">
    <property type="entry name" value="ISOVALERYL-COA DEHYDROGENASE, MITOCHONDRIAL-RELATED"/>
    <property type="match status" value="1"/>
</dbReference>
<name>W0PAM7_ADVMD</name>
<dbReference type="Proteomes" id="UP000019095">
    <property type="component" value="Chromosome"/>
</dbReference>
<dbReference type="Pfam" id="PF02771">
    <property type="entry name" value="Acyl-CoA_dh_N"/>
    <property type="match status" value="1"/>
</dbReference>
<dbReference type="InterPro" id="IPR013786">
    <property type="entry name" value="AcylCoA_DH/ox_N"/>
</dbReference>
<reference evidence="2 3" key="1">
    <citation type="journal article" date="2014" name="Microbiology">
        <title>Unravelling the complete genome sequence of Advenella mimigardefordensis strain DPN7T and novel insights in the catabolism of the xenobiotic polythioester precursor 3,3'-dithiodipropionate.</title>
        <authorList>
            <person name="Wubbeler J.H."/>
            <person name="Hiessl S."/>
            <person name="Schuldes J."/>
            <person name="Thurmer A."/>
            <person name="Daniel R."/>
            <person name="Steinbuchel A."/>
        </authorList>
    </citation>
    <scope>NUCLEOTIDE SEQUENCE [LARGE SCALE GENOMIC DNA]</scope>
    <source>
        <strain evidence="3">DSM 17166 / LMG 22922 / DPN7</strain>
    </source>
</reference>
<dbReference type="Gene3D" id="1.10.540.10">
    <property type="entry name" value="Acyl-CoA dehydrogenase/oxidase, N-terminal domain"/>
    <property type="match status" value="1"/>
</dbReference>
<feature type="domain" description="Acyl-CoA dehydrogenase/oxidase N-terminal" evidence="1">
    <location>
        <begin position="13"/>
        <end position="122"/>
    </location>
</feature>
<dbReference type="RefSeq" id="WP_025372399.1">
    <property type="nucleotide sequence ID" value="NZ_CP003915.1"/>
</dbReference>
<sequence>MSAPEISLRSDADQAARFEAIDALLAAKLKPLVQQIDQEGLYPEAIVRELGALGAYDAAVSTEFSGRNAGLAEQIEITRRIAGYCASTAFIAWCQSTSAWYLQHAPNAAAREKFLAPVASGQLLSGTGMSNTVKHLADIERIHLSAVRDGDALIINGSLPWVSNLGQEHIVIVAARVGEEGYAMFAVECNQPGLALKPCPEFSGYEGTRTFNVRFSDVRIPAEHVLAQPEQFKEFIRRIKPGFILGQIGIGLGVIDASLKIIRDSNLTHEHVNIFLDDQFDDIKSDLDVYASATRNMAALADTDQSDLLAVLQGRAAASELSLKATQSAALHAGAKGYLMRHAAQRLLREALFVAIVTPALKHLRKEIHALEQEKKAA</sequence>
<accession>W0PAM7</accession>
<organism evidence="2 3">
    <name type="scientific">Advenella mimigardefordensis (strain DSM 17166 / LMG 22922 / DPN7)</name>
    <dbReference type="NCBI Taxonomy" id="1247726"/>
    <lineage>
        <taxon>Bacteria</taxon>
        <taxon>Pseudomonadati</taxon>
        <taxon>Pseudomonadota</taxon>
        <taxon>Betaproteobacteria</taxon>
        <taxon>Burkholderiales</taxon>
        <taxon>Alcaligenaceae</taxon>
    </lineage>
</organism>
<dbReference type="KEGG" id="amim:MIM_c16830"/>
<dbReference type="HOGENOM" id="CLU_063432_0_0_4"/>